<feature type="transmembrane region" description="Helical" evidence="9">
    <location>
        <begin position="350"/>
        <end position="371"/>
    </location>
</feature>
<name>A0A418NDE1_9SPHN</name>
<feature type="transmembrane region" description="Helical" evidence="9">
    <location>
        <begin position="429"/>
        <end position="461"/>
    </location>
</feature>
<feature type="transmembrane region" description="Helical" evidence="9">
    <location>
        <begin position="81"/>
        <end position="109"/>
    </location>
</feature>
<keyword evidence="5 9" id="KW-0812">Transmembrane</keyword>
<comment type="similarity">
    <text evidence="8">Belongs to the NhaC Na(+)/H(+) (TC 2.A.35) antiporter family.</text>
</comment>
<evidence type="ECO:0000256" key="5">
    <source>
        <dbReference type="ARBA" id="ARBA00022692"/>
    </source>
</evidence>
<keyword evidence="3" id="KW-0050">Antiport</keyword>
<dbReference type="EMBL" id="QXFK01000019">
    <property type="protein sequence ID" value="RIV75811.1"/>
    <property type="molecule type" value="Genomic_DNA"/>
</dbReference>
<dbReference type="OrthoDB" id="9762978at2"/>
<keyword evidence="4" id="KW-1003">Cell membrane</keyword>
<dbReference type="RefSeq" id="WP_119514735.1">
    <property type="nucleotide sequence ID" value="NZ_QXFK01000019.1"/>
</dbReference>
<keyword evidence="2" id="KW-0813">Transport</keyword>
<feature type="transmembrane region" description="Helical" evidence="9">
    <location>
        <begin position="42"/>
        <end position="61"/>
    </location>
</feature>
<keyword evidence="7 9" id="KW-0472">Membrane</keyword>
<gene>
    <name evidence="11" type="ORF">D2V04_16210</name>
</gene>
<dbReference type="InterPro" id="IPR018461">
    <property type="entry name" value="Na/H_Antiport_NhaC-like_C"/>
</dbReference>
<evidence type="ECO:0000256" key="2">
    <source>
        <dbReference type="ARBA" id="ARBA00022448"/>
    </source>
</evidence>
<keyword evidence="12" id="KW-1185">Reference proteome</keyword>
<accession>A0A418NDE1</accession>
<feature type="transmembrane region" description="Helical" evidence="9">
    <location>
        <begin position="204"/>
        <end position="224"/>
    </location>
</feature>
<comment type="subcellular location">
    <subcellularLocation>
        <location evidence="1">Cell membrane</location>
        <topology evidence="1">Multi-pass membrane protein</topology>
    </subcellularLocation>
</comment>
<feature type="transmembrane region" description="Helical" evidence="9">
    <location>
        <begin position="12"/>
        <end position="35"/>
    </location>
</feature>
<sequence>MSDIERTERAPLPLALALAPIAALFAAGVGGAAVFGFGGEPLLLALLFAAAVAAAIARARGHGWAEVQAAAGRLLAEALPAVLILLSIGALLGSWMFAGTIPLLVVLGIDLISPQWMALTAFLATAVMSVVSGTSWGSAGTIGVALMGAAEAMGLPLAPVAGAVVSGAYFGDKLSPISDMTNITAIGAGAELYAHIRNMLPTSLPPALIAIAAFALFAPGAELAGANPAAAIRTELVGLFAPGLWAALPLAVAVGGIALRYPPAPVIIASALVALVIGVTVNGFPAAAGVHAFVAGFALDQVAPGAAVSEQLTGLVERGGLYAMAPTLVFILAAFLLAAGMEVSGALDTLLARLLGAVRGAFGLVAATMAAGATMVGMTSHGGVTSLVVGGLFRPSYAERDLAPENLGRALADSVTITEPLMPWTVSGLFMASTLGVATLAYAPWAVFCWLGPVFSLLMALRFRLTGKGLKPAA</sequence>
<dbReference type="InterPro" id="IPR052180">
    <property type="entry name" value="NhaC_Na-H+_Antiporter"/>
</dbReference>
<proteinExistence type="inferred from homology"/>
<keyword evidence="6 9" id="KW-1133">Transmembrane helix</keyword>
<evidence type="ECO:0000256" key="4">
    <source>
        <dbReference type="ARBA" id="ARBA00022475"/>
    </source>
</evidence>
<dbReference type="GO" id="GO:0005886">
    <property type="term" value="C:plasma membrane"/>
    <property type="evidence" value="ECO:0007669"/>
    <property type="project" value="UniProtKB-SubCell"/>
</dbReference>
<dbReference type="Proteomes" id="UP000285092">
    <property type="component" value="Unassembled WGS sequence"/>
</dbReference>
<evidence type="ECO:0000256" key="3">
    <source>
        <dbReference type="ARBA" id="ARBA00022449"/>
    </source>
</evidence>
<evidence type="ECO:0000256" key="6">
    <source>
        <dbReference type="ARBA" id="ARBA00022989"/>
    </source>
</evidence>
<organism evidence="11 12">
    <name type="scientific">Pelagerythrobacter aerophilus</name>
    <dbReference type="NCBI Taxonomy" id="2306995"/>
    <lineage>
        <taxon>Bacteria</taxon>
        <taxon>Pseudomonadati</taxon>
        <taxon>Pseudomonadota</taxon>
        <taxon>Alphaproteobacteria</taxon>
        <taxon>Sphingomonadales</taxon>
        <taxon>Erythrobacteraceae</taxon>
        <taxon>Pelagerythrobacter</taxon>
    </lineage>
</organism>
<evidence type="ECO:0000313" key="12">
    <source>
        <dbReference type="Proteomes" id="UP000285092"/>
    </source>
</evidence>
<feature type="transmembrane region" description="Helical" evidence="9">
    <location>
        <begin position="319"/>
        <end position="338"/>
    </location>
</feature>
<feature type="transmembrane region" description="Helical" evidence="9">
    <location>
        <begin position="266"/>
        <end position="299"/>
    </location>
</feature>
<feature type="domain" description="Na+/H+ antiporter NhaC-like C-terminal" evidence="10">
    <location>
        <begin position="167"/>
        <end position="459"/>
    </location>
</feature>
<protein>
    <submittedName>
        <fullName evidence="11">Na+/H+ antiporter NhaC</fullName>
    </submittedName>
</protein>
<evidence type="ECO:0000256" key="8">
    <source>
        <dbReference type="ARBA" id="ARBA00038435"/>
    </source>
</evidence>
<evidence type="ECO:0000259" key="10">
    <source>
        <dbReference type="Pfam" id="PF03553"/>
    </source>
</evidence>
<dbReference type="AlphaFoldDB" id="A0A418NDE1"/>
<dbReference type="GO" id="GO:0015297">
    <property type="term" value="F:antiporter activity"/>
    <property type="evidence" value="ECO:0007669"/>
    <property type="project" value="UniProtKB-KW"/>
</dbReference>
<evidence type="ECO:0000256" key="7">
    <source>
        <dbReference type="ARBA" id="ARBA00023136"/>
    </source>
</evidence>
<dbReference type="PANTHER" id="PTHR33451">
    <property type="entry name" value="MALATE-2H(+)/NA(+)-LACTATE ANTIPORTER"/>
    <property type="match status" value="1"/>
</dbReference>
<feature type="transmembrane region" description="Helical" evidence="9">
    <location>
        <begin position="236"/>
        <end position="259"/>
    </location>
</feature>
<feature type="transmembrane region" description="Helical" evidence="9">
    <location>
        <begin position="116"/>
        <end position="136"/>
    </location>
</feature>
<dbReference type="Pfam" id="PF03553">
    <property type="entry name" value="Na_H_antiporter"/>
    <property type="match status" value="1"/>
</dbReference>
<comment type="caution">
    <text evidence="11">The sequence shown here is derived from an EMBL/GenBank/DDBJ whole genome shotgun (WGS) entry which is preliminary data.</text>
</comment>
<evidence type="ECO:0000313" key="11">
    <source>
        <dbReference type="EMBL" id="RIV75811.1"/>
    </source>
</evidence>
<dbReference type="PANTHER" id="PTHR33451:SF3">
    <property type="entry name" value="MALATE-2H(+)_NA(+)-LACTATE ANTIPORTER"/>
    <property type="match status" value="1"/>
</dbReference>
<evidence type="ECO:0000256" key="1">
    <source>
        <dbReference type="ARBA" id="ARBA00004651"/>
    </source>
</evidence>
<evidence type="ECO:0000256" key="9">
    <source>
        <dbReference type="SAM" id="Phobius"/>
    </source>
</evidence>
<reference evidence="11 12" key="1">
    <citation type="submission" date="2018-08" db="EMBL/GenBank/DDBJ databases">
        <title>Altererythrobacter sp.Ery1 and Ery12, the genome sequencing of novel strains in genus Alterythrobacter.</title>
        <authorList>
            <person name="Cheng H."/>
            <person name="Wu Y.-H."/>
            <person name="Fang C."/>
            <person name="Xu X.-W."/>
        </authorList>
    </citation>
    <scope>NUCLEOTIDE SEQUENCE [LARGE SCALE GENOMIC DNA]</scope>
    <source>
        <strain evidence="11 12">Ery1</strain>
    </source>
</reference>